<comment type="caution">
    <text evidence="2">The sequence shown here is derived from an EMBL/GenBank/DDBJ whole genome shotgun (WGS) entry which is preliminary data.</text>
</comment>
<proteinExistence type="predicted"/>
<dbReference type="Proteomes" id="UP001304895">
    <property type="component" value="Unassembled WGS sequence"/>
</dbReference>
<reference evidence="2" key="1">
    <citation type="journal article" date="2023" name="Mol. Phylogenet. Evol.">
        <title>Genome-scale phylogeny and comparative genomics of the fungal order Sordariales.</title>
        <authorList>
            <person name="Hensen N."/>
            <person name="Bonometti L."/>
            <person name="Westerberg I."/>
            <person name="Brannstrom I.O."/>
            <person name="Guillou S."/>
            <person name="Cros-Aarteil S."/>
            <person name="Calhoun S."/>
            <person name="Haridas S."/>
            <person name="Kuo A."/>
            <person name="Mondo S."/>
            <person name="Pangilinan J."/>
            <person name="Riley R."/>
            <person name="LaButti K."/>
            <person name="Andreopoulos B."/>
            <person name="Lipzen A."/>
            <person name="Chen C."/>
            <person name="Yan M."/>
            <person name="Daum C."/>
            <person name="Ng V."/>
            <person name="Clum A."/>
            <person name="Steindorff A."/>
            <person name="Ohm R.A."/>
            <person name="Martin F."/>
            <person name="Silar P."/>
            <person name="Natvig D.O."/>
            <person name="Lalanne C."/>
            <person name="Gautier V."/>
            <person name="Ament-Velasquez S.L."/>
            <person name="Kruys A."/>
            <person name="Hutchinson M.I."/>
            <person name="Powell A.J."/>
            <person name="Barry K."/>
            <person name="Miller A.N."/>
            <person name="Grigoriev I.V."/>
            <person name="Debuchy R."/>
            <person name="Gladieux P."/>
            <person name="Hiltunen Thoren M."/>
            <person name="Johannesson H."/>
        </authorList>
    </citation>
    <scope>NUCLEOTIDE SEQUENCE</scope>
    <source>
        <strain evidence="2">CBS 123565</strain>
    </source>
</reference>
<keyword evidence="1" id="KW-0812">Transmembrane</keyword>
<gene>
    <name evidence="2" type="ORF">BT67DRAFT_151788</name>
</gene>
<keyword evidence="1" id="KW-1133">Transmembrane helix</keyword>
<feature type="transmembrane region" description="Helical" evidence="1">
    <location>
        <begin position="12"/>
        <end position="41"/>
    </location>
</feature>
<keyword evidence="1" id="KW-0472">Membrane</keyword>
<keyword evidence="3" id="KW-1185">Reference proteome</keyword>
<evidence type="ECO:0000313" key="2">
    <source>
        <dbReference type="EMBL" id="KAK4131533.1"/>
    </source>
</evidence>
<evidence type="ECO:0000256" key="1">
    <source>
        <dbReference type="SAM" id="Phobius"/>
    </source>
</evidence>
<organism evidence="2 3">
    <name type="scientific">Trichocladium antarcticum</name>
    <dbReference type="NCBI Taxonomy" id="1450529"/>
    <lineage>
        <taxon>Eukaryota</taxon>
        <taxon>Fungi</taxon>
        <taxon>Dikarya</taxon>
        <taxon>Ascomycota</taxon>
        <taxon>Pezizomycotina</taxon>
        <taxon>Sordariomycetes</taxon>
        <taxon>Sordariomycetidae</taxon>
        <taxon>Sordariales</taxon>
        <taxon>Chaetomiaceae</taxon>
        <taxon>Trichocladium</taxon>
    </lineage>
</organism>
<accession>A0AAN6UEK0</accession>
<evidence type="ECO:0000313" key="3">
    <source>
        <dbReference type="Proteomes" id="UP001304895"/>
    </source>
</evidence>
<reference evidence="2" key="2">
    <citation type="submission" date="2023-05" db="EMBL/GenBank/DDBJ databases">
        <authorList>
            <consortium name="Lawrence Berkeley National Laboratory"/>
            <person name="Steindorff A."/>
            <person name="Hensen N."/>
            <person name="Bonometti L."/>
            <person name="Westerberg I."/>
            <person name="Brannstrom I.O."/>
            <person name="Guillou S."/>
            <person name="Cros-Aarteil S."/>
            <person name="Calhoun S."/>
            <person name="Haridas S."/>
            <person name="Kuo A."/>
            <person name="Mondo S."/>
            <person name="Pangilinan J."/>
            <person name="Riley R."/>
            <person name="Labutti K."/>
            <person name="Andreopoulos B."/>
            <person name="Lipzen A."/>
            <person name="Chen C."/>
            <person name="Yanf M."/>
            <person name="Daum C."/>
            <person name="Ng V."/>
            <person name="Clum A."/>
            <person name="Ohm R."/>
            <person name="Martin F."/>
            <person name="Silar P."/>
            <person name="Natvig D."/>
            <person name="Lalanne C."/>
            <person name="Gautier V."/>
            <person name="Ament-Velasquez S.L."/>
            <person name="Kruys A."/>
            <person name="Hutchinson M.I."/>
            <person name="Powell A.J."/>
            <person name="Barry K."/>
            <person name="Miller A.N."/>
            <person name="Grigoriev I.V."/>
            <person name="Debuchy R."/>
            <person name="Gladieux P."/>
            <person name="Thoren M.H."/>
            <person name="Johannesson H."/>
        </authorList>
    </citation>
    <scope>NUCLEOTIDE SEQUENCE</scope>
    <source>
        <strain evidence="2">CBS 123565</strain>
    </source>
</reference>
<sequence>MSRVTAVLEKNAAISLSIVYCGFSESMIFGFAISGDLLLVVARFVEGGRRAGFLCKGNNLVCSGPTGEPIGSRVPVDVCKIFHNPGQGRVRCCVALAVLGQDPALLSSMPHYGRGDRE</sequence>
<dbReference type="AlphaFoldDB" id="A0AAN6UEK0"/>
<protein>
    <submittedName>
        <fullName evidence="2">Uncharacterized protein</fullName>
    </submittedName>
</protein>
<dbReference type="EMBL" id="MU853423">
    <property type="protein sequence ID" value="KAK4131533.1"/>
    <property type="molecule type" value="Genomic_DNA"/>
</dbReference>
<name>A0AAN6UEK0_9PEZI</name>